<dbReference type="AlphaFoldDB" id="B9GD98"/>
<organism evidence="2">
    <name type="scientific">Oryza sativa subsp. japonica</name>
    <name type="common">Rice</name>
    <dbReference type="NCBI Taxonomy" id="39947"/>
    <lineage>
        <taxon>Eukaryota</taxon>
        <taxon>Viridiplantae</taxon>
        <taxon>Streptophyta</taxon>
        <taxon>Embryophyta</taxon>
        <taxon>Tracheophyta</taxon>
        <taxon>Spermatophyta</taxon>
        <taxon>Magnoliopsida</taxon>
        <taxon>Liliopsida</taxon>
        <taxon>Poales</taxon>
        <taxon>Poaceae</taxon>
        <taxon>BOP clade</taxon>
        <taxon>Oryzoideae</taxon>
        <taxon>Oryzeae</taxon>
        <taxon>Oryzinae</taxon>
        <taxon>Oryza</taxon>
        <taxon>Oryza sativa</taxon>
    </lineage>
</organism>
<reference evidence="2" key="2">
    <citation type="submission" date="2008-12" db="EMBL/GenBank/DDBJ databases">
        <title>Improved gene annotation of the rice (Oryza sativa) genomes.</title>
        <authorList>
            <person name="Wang J."/>
            <person name="Li R."/>
            <person name="Fan W."/>
            <person name="Huang Q."/>
            <person name="Zhang J."/>
            <person name="Zhou Y."/>
            <person name="Hu Y."/>
            <person name="Zi S."/>
            <person name="Li J."/>
            <person name="Ni P."/>
            <person name="Zheng H."/>
            <person name="Zhang Y."/>
            <person name="Zhao M."/>
            <person name="Hao Q."/>
            <person name="McDermott J."/>
            <person name="Samudrala R."/>
            <person name="Kristiansen K."/>
            <person name="Wong G.K.-S."/>
        </authorList>
    </citation>
    <scope>NUCLEOTIDE SEQUENCE</scope>
</reference>
<dbReference type="PANTHER" id="PTHR36074">
    <property type="entry name" value="ISOPENTENYL-DIPHOSPHATE DELTA-ISOMERASE"/>
    <property type="match status" value="1"/>
</dbReference>
<keyword evidence="1" id="KW-0472">Membrane</keyword>
<reference evidence="2" key="1">
    <citation type="journal article" date="2005" name="PLoS Biol.">
        <title>The genomes of Oryza sativa: a history of duplications.</title>
        <authorList>
            <person name="Yu J."/>
            <person name="Wang J."/>
            <person name="Lin W."/>
            <person name="Li S."/>
            <person name="Li H."/>
            <person name="Zhou J."/>
            <person name="Ni P."/>
            <person name="Dong W."/>
            <person name="Hu S."/>
            <person name="Zeng C."/>
            <person name="Zhang J."/>
            <person name="Zhang Y."/>
            <person name="Li R."/>
            <person name="Xu Z."/>
            <person name="Li S."/>
            <person name="Li X."/>
            <person name="Zheng H."/>
            <person name="Cong L."/>
            <person name="Lin L."/>
            <person name="Yin J."/>
            <person name="Geng J."/>
            <person name="Li G."/>
            <person name="Shi J."/>
            <person name="Liu J."/>
            <person name="Lv H."/>
            <person name="Li J."/>
            <person name="Wang J."/>
            <person name="Deng Y."/>
            <person name="Ran L."/>
            <person name="Shi X."/>
            <person name="Wang X."/>
            <person name="Wu Q."/>
            <person name="Li C."/>
            <person name="Ren X."/>
            <person name="Wang J."/>
            <person name="Wang X."/>
            <person name="Li D."/>
            <person name="Liu D."/>
            <person name="Zhang X."/>
            <person name="Ji Z."/>
            <person name="Zhao W."/>
            <person name="Sun Y."/>
            <person name="Zhang Z."/>
            <person name="Bao J."/>
            <person name="Han Y."/>
            <person name="Dong L."/>
            <person name="Ji J."/>
            <person name="Chen P."/>
            <person name="Wu S."/>
            <person name="Liu J."/>
            <person name="Xiao Y."/>
            <person name="Bu D."/>
            <person name="Tan J."/>
            <person name="Yang L."/>
            <person name="Ye C."/>
            <person name="Zhang J."/>
            <person name="Xu J."/>
            <person name="Zhou Y."/>
            <person name="Yu Y."/>
            <person name="Zhang B."/>
            <person name="Zhuang S."/>
            <person name="Wei H."/>
            <person name="Liu B."/>
            <person name="Lei M."/>
            <person name="Yu H."/>
            <person name="Li Y."/>
            <person name="Xu H."/>
            <person name="Wei S."/>
            <person name="He X."/>
            <person name="Fang L."/>
            <person name="Zhang Z."/>
            <person name="Zhang Y."/>
            <person name="Huang X."/>
            <person name="Su Z."/>
            <person name="Tong W."/>
            <person name="Li J."/>
            <person name="Tong Z."/>
            <person name="Li S."/>
            <person name="Ye J."/>
            <person name="Wang L."/>
            <person name="Fang L."/>
            <person name="Lei T."/>
            <person name="Chen C."/>
            <person name="Chen H."/>
            <person name="Xu Z."/>
            <person name="Li H."/>
            <person name="Huang H."/>
            <person name="Zhang F."/>
            <person name="Xu H."/>
            <person name="Li N."/>
            <person name="Zhao C."/>
            <person name="Li S."/>
            <person name="Dong L."/>
            <person name="Huang Y."/>
            <person name="Li L."/>
            <person name="Xi Y."/>
            <person name="Qi Q."/>
            <person name="Li W."/>
            <person name="Zhang B."/>
            <person name="Hu W."/>
            <person name="Zhang Y."/>
            <person name="Tian X."/>
            <person name="Jiao Y."/>
            <person name="Liang X."/>
            <person name="Jin J."/>
            <person name="Gao L."/>
            <person name="Zheng W."/>
            <person name="Hao B."/>
            <person name="Liu S."/>
            <person name="Wang W."/>
            <person name="Yuan L."/>
            <person name="Cao M."/>
            <person name="McDermott J."/>
            <person name="Samudrala R."/>
            <person name="Wang J."/>
            <person name="Wong G.K."/>
            <person name="Yang H."/>
        </authorList>
    </citation>
    <scope>NUCLEOTIDE SEQUENCE [LARGE SCALE GENOMIC DNA]</scope>
</reference>
<evidence type="ECO:0000256" key="1">
    <source>
        <dbReference type="SAM" id="Phobius"/>
    </source>
</evidence>
<name>B9GD98_ORYSJ</name>
<dbReference type="EMBL" id="CM000149">
    <property type="protein sequence ID" value="EEE53255.1"/>
    <property type="molecule type" value="Genomic_DNA"/>
</dbReference>
<accession>B9GD98</accession>
<evidence type="ECO:0000313" key="2">
    <source>
        <dbReference type="EMBL" id="EEE53255.1"/>
    </source>
</evidence>
<feature type="transmembrane region" description="Helical" evidence="1">
    <location>
        <begin position="388"/>
        <end position="407"/>
    </location>
</feature>
<sequence>MCSFNADVEVSLGFTIAHCDAGAPTGLNDAPDLINGLNDKIQDSLQYPIKEYPLELKPLFSAFALKNFSLTTLRSFLLYYLPLLEPHPHTDGDDEDDLLQDESENRPPVDLVTPFYNSVKQIIRELFNWTTILATVVSSISLGFTIAHCDAGAPTGLNDAPDLINGLNDKIQDSLQYPIKEYPLELKPLFSAFALKNFSLTTLRSFLLYYLPLLEPHPHTDGDDEDDLLQDESENRPPVDLVTPFYNSVKQIIRETSVVTTRRILERIAVCHVSQRTAWKLLKDASKSSKRKSVRGMPFQEYSYCVARTTFRAHALGVAAAWVVQSIVEVYRCFFGKPSNDQAMFDEMDKVKLFGKKIYGITVKCGFSLVFASIGAGIGVLVHPVHGQWLGCTLGDFAGPIVAILVFEKFQLPL</sequence>
<gene>
    <name evidence="2" type="ORF">OsJ_36177</name>
</gene>
<dbReference type="PANTHER" id="PTHR36074:SF1">
    <property type="entry name" value="ISOPENTENYL-DIPHOSPHATE DELTA-ISOMERASE"/>
    <property type="match status" value="1"/>
</dbReference>
<keyword evidence="1" id="KW-0812">Transmembrane</keyword>
<proteinExistence type="predicted"/>
<feature type="transmembrane region" description="Helical" evidence="1">
    <location>
        <begin position="358"/>
        <end position="382"/>
    </location>
</feature>
<keyword evidence="1" id="KW-1133">Transmembrane helix</keyword>
<dbReference type="Proteomes" id="UP000007752">
    <property type="component" value="Chromosome 12"/>
</dbReference>
<protein>
    <submittedName>
        <fullName evidence="2">Uncharacterized protein</fullName>
    </submittedName>
</protein>